<gene>
    <name evidence="1" type="ORF">A9K55_006483</name>
</gene>
<dbReference type="EMBL" id="CP023323">
    <property type="protein sequence ID" value="ATY60284.1"/>
    <property type="molecule type" value="Genomic_DNA"/>
</dbReference>
<accession>A0A2H4SAY6</accession>
<proteinExistence type="predicted"/>
<organism evidence="1 2">
    <name type="scientific">Cordyceps militaris</name>
    <name type="common">Caterpillar fungus</name>
    <name type="synonym">Clavaria militaris</name>
    <dbReference type="NCBI Taxonomy" id="73501"/>
    <lineage>
        <taxon>Eukaryota</taxon>
        <taxon>Fungi</taxon>
        <taxon>Dikarya</taxon>
        <taxon>Ascomycota</taxon>
        <taxon>Pezizomycotina</taxon>
        <taxon>Sordariomycetes</taxon>
        <taxon>Hypocreomycetidae</taxon>
        <taxon>Hypocreales</taxon>
        <taxon>Cordycipitaceae</taxon>
        <taxon>Cordyceps</taxon>
    </lineage>
</organism>
<dbReference type="VEuPathDB" id="FungiDB:A9K55_006483"/>
<dbReference type="AlphaFoldDB" id="A0A2H4SAY6"/>
<dbReference type="Proteomes" id="UP000323067">
    <property type="component" value="Chromosome vi"/>
</dbReference>
<sequence length="113" mass="12222">MSSHFASLARDFPGHGLAAAIYISCRIGTARRVRNSTLPLLATRDGNWEIEDARQWGVSNESRPTRTANPPGVFGFGLPQGKRPVETALPCGSPSHVRAWGFGGRRGEDVDGY</sequence>
<name>A0A2H4SAY6_CORMI</name>
<protein>
    <submittedName>
        <fullName evidence="1">Uncharacterized protein</fullName>
    </submittedName>
</protein>
<evidence type="ECO:0000313" key="1">
    <source>
        <dbReference type="EMBL" id="ATY60284.1"/>
    </source>
</evidence>
<evidence type="ECO:0000313" key="2">
    <source>
        <dbReference type="Proteomes" id="UP000323067"/>
    </source>
</evidence>
<reference evidence="1 2" key="1">
    <citation type="journal article" date="2017" name="BMC Genomics">
        <title>Chromosome level assembly and secondary metabolite potential of the parasitic fungus Cordyceps militaris.</title>
        <authorList>
            <person name="Kramer G.J."/>
            <person name="Nodwell J.R."/>
        </authorList>
    </citation>
    <scope>NUCLEOTIDE SEQUENCE [LARGE SCALE GENOMIC DNA]</scope>
    <source>
        <strain evidence="1 2">ATCC 34164</strain>
    </source>
</reference>